<keyword evidence="3" id="KW-1185">Reference proteome</keyword>
<dbReference type="Proteomes" id="UP000583929">
    <property type="component" value="Unassembled WGS sequence"/>
</dbReference>
<dbReference type="EMBL" id="JAATIQ010000022">
    <property type="protein sequence ID" value="KAF4398988.1"/>
    <property type="molecule type" value="Genomic_DNA"/>
</dbReference>
<feature type="region of interest" description="Disordered" evidence="1">
    <location>
        <begin position="55"/>
        <end position="93"/>
    </location>
</feature>
<evidence type="ECO:0000313" key="2">
    <source>
        <dbReference type="EMBL" id="KAF4398988.1"/>
    </source>
</evidence>
<gene>
    <name evidence="2" type="ORF">G4B88_023582</name>
</gene>
<dbReference type="SUPFAM" id="SSF53756">
    <property type="entry name" value="UDP-Glycosyltransferase/glycogen phosphorylase"/>
    <property type="match status" value="1"/>
</dbReference>
<protein>
    <submittedName>
        <fullName evidence="2">Uncharacterized protein</fullName>
    </submittedName>
</protein>
<accession>A0A7J6HWB1</accession>
<evidence type="ECO:0000256" key="1">
    <source>
        <dbReference type="SAM" id="MobiDB-lite"/>
    </source>
</evidence>
<dbReference type="Gene3D" id="3.40.50.2000">
    <property type="entry name" value="Glycogen Phosphorylase B"/>
    <property type="match status" value="1"/>
</dbReference>
<organism evidence="2 3">
    <name type="scientific">Cannabis sativa</name>
    <name type="common">Hemp</name>
    <name type="synonym">Marijuana</name>
    <dbReference type="NCBI Taxonomy" id="3483"/>
    <lineage>
        <taxon>Eukaryota</taxon>
        <taxon>Viridiplantae</taxon>
        <taxon>Streptophyta</taxon>
        <taxon>Embryophyta</taxon>
        <taxon>Tracheophyta</taxon>
        <taxon>Spermatophyta</taxon>
        <taxon>Magnoliopsida</taxon>
        <taxon>eudicotyledons</taxon>
        <taxon>Gunneridae</taxon>
        <taxon>Pentapetalae</taxon>
        <taxon>rosids</taxon>
        <taxon>fabids</taxon>
        <taxon>Rosales</taxon>
        <taxon>Cannabaceae</taxon>
        <taxon>Cannabis</taxon>
    </lineage>
</organism>
<reference evidence="2 3" key="1">
    <citation type="journal article" date="2020" name="bioRxiv">
        <title>Sequence and annotation of 42 cannabis genomes reveals extensive copy number variation in cannabinoid synthesis and pathogen resistance genes.</title>
        <authorList>
            <person name="Mckernan K.J."/>
            <person name="Helbert Y."/>
            <person name="Kane L.T."/>
            <person name="Ebling H."/>
            <person name="Zhang L."/>
            <person name="Liu B."/>
            <person name="Eaton Z."/>
            <person name="Mclaughlin S."/>
            <person name="Kingan S."/>
            <person name="Baybayan P."/>
            <person name="Concepcion G."/>
            <person name="Jordan M."/>
            <person name="Riva A."/>
            <person name="Barbazuk W."/>
            <person name="Harkins T."/>
        </authorList>
    </citation>
    <scope>NUCLEOTIDE SEQUENCE [LARGE SCALE GENOMIC DNA]</scope>
    <source>
        <strain evidence="3">cv. Jamaican Lion 4</strain>
        <tissue evidence="2">Leaf</tissue>
    </source>
</reference>
<name>A0A7J6HWB1_CANSA</name>
<evidence type="ECO:0000313" key="3">
    <source>
        <dbReference type="Proteomes" id="UP000583929"/>
    </source>
</evidence>
<dbReference type="AlphaFoldDB" id="A0A7J6HWB1"/>
<proteinExistence type="predicted"/>
<comment type="caution">
    <text evidence="2">The sequence shown here is derived from an EMBL/GenBank/DDBJ whole genome shotgun (WGS) entry which is preliminary data.</text>
</comment>
<sequence length="93" mass="10948">MVCRPLFGDHMINGWMIEDVWEFEIKIEDGIFTKQGMESCLDVVLRQENDRECTSTKRGCNKRSQKPDQFLANHSTKNFHQEPKIQYPNTKPC</sequence>